<sequence>MQPQIIQVNNSCTLSTCPIALAEVEYAPSLGGNAFYAAIFALLLVIQIFLGVFYRTWGYLAGLVGGLILEVVGYAGRIQLHFNPFHKTPFVMYLVCITIGPIFLSGAIYLCLARIIVAYGTHISRFQPRTYTIGFIFCDLLSVALQVAGGVITSYATTETKHNHGVSIMATGLSLQVSSLVLFTIWCGEFAWCVSRSREGNLSPTHAGLRASSRFRNFLYGLSLATLCILIRSCFRVAELSQGFGSKLANQQVTFMILEGAMIVIASVTLTVLHPGMAFQGSWAKTDFSVWKSHKQDLVYEGSTGKVAEEHGEAETIVVEVVEKHRS</sequence>
<feature type="transmembrane region" description="Helical" evidence="5">
    <location>
        <begin position="90"/>
        <end position="112"/>
    </location>
</feature>
<dbReference type="EMBL" id="JASNWA010000003">
    <property type="protein sequence ID" value="KAK3178436.1"/>
    <property type="molecule type" value="Genomic_DNA"/>
</dbReference>
<dbReference type="InterPro" id="IPR007568">
    <property type="entry name" value="RTA1"/>
</dbReference>
<evidence type="ECO:0000313" key="6">
    <source>
        <dbReference type="EMBL" id="KAK3178436.1"/>
    </source>
</evidence>
<dbReference type="GO" id="GO:0005886">
    <property type="term" value="C:plasma membrane"/>
    <property type="evidence" value="ECO:0007669"/>
    <property type="project" value="TreeGrafter"/>
</dbReference>
<organism evidence="6 7">
    <name type="scientific">Lepraria neglecta</name>
    <dbReference type="NCBI Taxonomy" id="209136"/>
    <lineage>
        <taxon>Eukaryota</taxon>
        <taxon>Fungi</taxon>
        <taxon>Dikarya</taxon>
        <taxon>Ascomycota</taxon>
        <taxon>Pezizomycotina</taxon>
        <taxon>Lecanoromycetes</taxon>
        <taxon>OSLEUM clade</taxon>
        <taxon>Lecanoromycetidae</taxon>
        <taxon>Lecanorales</taxon>
        <taxon>Lecanorineae</taxon>
        <taxon>Stereocaulaceae</taxon>
        <taxon>Lepraria</taxon>
    </lineage>
</organism>
<feature type="transmembrane region" description="Helical" evidence="5">
    <location>
        <begin position="133"/>
        <end position="156"/>
    </location>
</feature>
<keyword evidence="3 5" id="KW-1133">Transmembrane helix</keyword>
<dbReference type="Proteomes" id="UP001276659">
    <property type="component" value="Unassembled WGS sequence"/>
</dbReference>
<evidence type="ECO:0000256" key="1">
    <source>
        <dbReference type="ARBA" id="ARBA00004141"/>
    </source>
</evidence>
<feature type="transmembrane region" description="Helical" evidence="5">
    <location>
        <begin position="215"/>
        <end position="233"/>
    </location>
</feature>
<feature type="transmembrane region" description="Helical" evidence="5">
    <location>
        <begin position="60"/>
        <end position="78"/>
    </location>
</feature>
<accession>A0AAE0DPK5</accession>
<dbReference type="GO" id="GO:0000324">
    <property type="term" value="C:fungal-type vacuole"/>
    <property type="evidence" value="ECO:0007669"/>
    <property type="project" value="TreeGrafter"/>
</dbReference>
<evidence type="ECO:0000256" key="4">
    <source>
        <dbReference type="ARBA" id="ARBA00023136"/>
    </source>
</evidence>
<evidence type="ECO:0000313" key="7">
    <source>
        <dbReference type="Proteomes" id="UP001276659"/>
    </source>
</evidence>
<dbReference type="AlphaFoldDB" id="A0AAE0DPK5"/>
<keyword evidence="2 5" id="KW-0812">Transmembrane</keyword>
<gene>
    <name evidence="6" type="ORF">OEA41_000571</name>
</gene>
<comment type="subcellular location">
    <subcellularLocation>
        <location evidence="1">Membrane</location>
        <topology evidence="1">Multi-pass membrane protein</topology>
    </subcellularLocation>
</comment>
<dbReference type="PANTHER" id="PTHR31465:SF9">
    <property type="entry name" value="SPHINGOID LONG-CHAIN BASE TRANSPORTER RSB1"/>
    <property type="match status" value="1"/>
</dbReference>
<evidence type="ECO:0000256" key="2">
    <source>
        <dbReference type="ARBA" id="ARBA00022692"/>
    </source>
</evidence>
<dbReference type="Pfam" id="PF04479">
    <property type="entry name" value="RTA1"/>
    <property type="match status" value="1"/>
</dbReference>
<feature type="transmembrane region" description="Helical" evidence="5">
    <location>
        <begin position="34"/>
        <end position="53"/>
    </location>
</feature>
<keyword evidence="4 5" id="KW-0472">Membrane</keyword>
<keyword evidence="7" id="KW-1185">Reference proteome</keyword>
<evidence type="ECO:0008006" key="8">
    <source>
        <dbReference type="Google" id="ProtNLM"/>
    </source>
</evidence>
<protein>
    <recommendedName>
        <fullName evidence="8">RTA1-domain-containing protein</fullName>
    </recommendedName>
</protein>
<reference evidence="6" key="1">
    <citation type="submission" date="2022-11" db="EMBL/GenBank/DDBJ databases">
        <title>Chromosomal genome sequence assembly and mating type (MAT) locus characterization of the leprose asexual lichenized fungus Lepraria neglecta (Nyl.) Erichsen.</title>
        <authorList>
            <person name="Allen J.L."/>
            <person name="Pfeffer B."/>
        </authorList>
    </citation>
    <scope>NUCLEOTIDE SEQUENCE</scope>
    <source>
        <strain evidence="6">Allen 5258</strain>
    </source>
</reference>
<feature type="transmembrane region" description="Helical" evidence="5">
    <location>
        <begin position="168"/>
        <end position="194"/>
    </location>
</feature>
<evidence type="ECO:0000256" key="5">
    <source>
        <dbReference type="SAM" id="Phobius"/>
    </source>
</evidence>
<name>A0AAE0DPK5_9LECA</name>
<feature type="transmembrane region" description="Helical" evidence="5">
    <location>
        <begin position="253"/>
        <end position="273"/>
    </location>
</feature>
<proteinExistence type="predicted"/>
<comment type="caution">
    <text evidence="6">The sequence shown here is derived from an EMBL/GenBank/DDBJ whole genome shotgun (WGS) entry which is preliminary data.</text>
</comment>
<evidence type="ECO:0000256" key="3">
    <source>
        <dbReference type="ARBA" id="ARBA00022989"/>
    </source>
</evidence>
<dbReference type="PANTHER" id="PTHR31465">
    <property type="entry name" value="PROTEIN RTA1-RELATED"/>
    <property type="match status" value="1"/>
</dbReference>